<evidence type="ECO:0000313" key="2">
    <source>
        <dbReference type="Proteomes" id="UP000679129"/>
    </source>
</evidence>
<dbReference type="Gene3D" id="3.40.50.300">
    <property type="entry name" value="P-loop containing nucleotide triphosphate hydrolases"/>
    <property type="match status" value="1"/>
</dbReference>
<dbReference type="PANTHER" id="PTHR43394">
    <property type="entry name" value="ATP-DEPENDENT PERMEASE MDL1, MITOCHONDRIAL"/>
    <property type="match status" value="1"/>
</dbReference>
<dbReference type="GO" id="GO:0005524">
    <property type="term" value="F:ATP binding"/>
    <property type="evidence" value="ECO:0007669"/>
    <property type="project" value="UniProtKB-KW"/>
</dbReference>
<keyword evidence="1" id="KW-0547">Nucleotide-binding</keyword>
<keyword evidence="1" id="KW-0067">ATP-binding</keyword>
<gene>
    <name evidence="1" type="ORF">KOY48_04160</name>
</gene>
<dbReference type="SUPFAM" id="SSF52540">
    <property type="entry name" value="P-loop containing nucleoside triphosphate hydrolases"/>
    <property type="match status" value="1"/>
</dbReference>
<name>A0A8F1SB17_9BACT</name>
<reference evidence="1" key="1">
    <citation type="submission" date="2021-06" db="EMBL/GenBank/DDBJ databases">
        <title>An adapted protocol for Saccharibacteria cultivation: two new species join this phylum of Candidate Phyla Radiations.</title>
        <authorList>
            <person name="Ibrahim A."/>
            <person name="Maatouk M."/>
            <person name="Zgheib R."/>
            <person name="Haddad G."/>
            <person name="Bou Khalil J."/>
            <person name="Raoult D."/>
            <person name="Bittar F."/>
        </authorList>
    </citation>
    <scope>NUCLEOTIDE SEQUENCE</scope>
    <source>
        <strain evidence="1">IHU1</strain>
    </source>
</reference>
<dbReference type="PANTHER" id="PTHR43394:SF1">
    <property type="entry name" value="ATP-BINDING CASSETTE SUB-FAMILY B MEMBER 10, MITOCHONDRIAL"/>
    <property type="match status" value="1"/>
</dbReference>
<dbReference type="GO" id="GO:0015421">
    <property type="term" value="F:ABC-type oligopeptide transporter activity"/>
    <property type="evidence" value="ECO:0007669"/>
    <property type="project" value="TreeGrafter"/>
</dbReference>
<organism evidence="1 2">
    <name type="scientific">Candidatus Minimicrobia naudis</name>
    <dbReference type="NCBI Taxonomy" id="2841263"/>
    <lineage>
        <taxon>Bacteria</taxon>
        <taxon>Candidatus Saccharimonadota</taxon>
        <taxon>Candidatus Saccharimonadota incertae sedis</taxon>
        <taxon>Candidatus Minimicrobia</taxon>
    </lineage>
</organism>
<dbReference type="KEGG" id="mnd:KOY48_04160"/>
<dbReference type="EMBL" id="CP076460">
    <property type="protein sequence ID" value="QWQ32059.1"/>
    <property type="molecule type" value="Genomic_DNA"/>
</dbReference>
<dbReference type="InterPro" id="IPR039421">
    <property type="entry name" value="Type_1_exporter"/>
</dbReference>
<protein>
    <submittedName>
        <fullName evidence="1">ABC transporter ATP-binding protein/permease</fullName>
    </submittedName>
</protein>
<dbReference type="InterPro" id="IPR027417">
    <property type="entry name" value="P-loop_NTPase"/>
</dbReference>
<evidence type="ECO:0000313" key="1">
    <source>
        <dbReference type="EMBL" id="QWQ32059.1"/>
    </source>
</evidence>
<sequence length="95" mass="10709">MTQQNIAEVTQERLRQKIAYVPCKRHYYLHRPVRENIAYSRPDATDAEIEKAAKKAGAYDFIVKLQDGFDTLVGERGVKLSGGQRDSASPLPGQF</sequence>
<proteinExistence type="predicted"/>
<keyword evidence="2" id="KW-1185">Reference proteome</keyword>
<dbReference type="Proteomes" id="UP000679129">
    <property type="component" value="Chromosome"/>
</dbReference>
<dbReference type="AlphaFoldDB" id="A0A8F1SB17"/>
<accession>A0A8F1SB17</accession>